<keyword evidence="2" id="KW-0479">Metal-binding</keyword>
<feature type="domain" description="Pirin C-terminal" evidence="6">
    <location>
        <begin position="229"/>
        <end position="327"/>
    </location>
</feature>
<proteinExistence type="inferred from homology"/>
<protein>
    <recommendedName>
        <fullName evidence="8">Pirin</fullName>
    </recommendedName>
</protein>
<evidence type="ECO:0000256" key="3">
    <source>
        <dbReference type="RuleBase" id="RU003457"/>
    </source>
</evidence>
<dbReference type="EMBL" id="HBIX01020195">
    <property type="protein sequence ID" value="CAE0721495.1"/>
    <property type="molecule type" value="Transcribed_RNA"/>
</dbReference>
<feature type="binding site" evidence="2">
    <location>
        <position position="79"/>
    </location>
    <ligand>
        <name>Fe cation</name>
        <dbReference type="ChEBI" id="CHEBI:24875"/>
    </ligand>
</feature>
<dbReference type="InterPro" id="IPR008778">
    <property type="entry name" value="Pirin_C_dom"/>
</dbReference>
<dbReference type="Pfam" id="PF05726">
    <property type="entry name" value="Pirin_C"/>
    <property type="match status" value="1"/>
</dbReference>
<dbReference type="CDD" id="cd02909">
    <property type="entry name" value="cupin_pirin_N"/>
    <property type="match status" value="1"/>
</dbReference>
<feature type="binding site" evidence="2">
    <location>
        <position position="125"/>
    </location>
    <ligand>
        <name>Fe cation</name>
        <dbReference type="ChEBI" id="CHEBI:24875"/>
    </ligand>
</feature>
<dbReference type="Gene3D" id="2.60.120.10">
    <property type="entry name" value="Jelly Rolls"/>
    <property type="match status" value="2"/>
</dbReference>
<dbReference type="PANTHER" id="PTHR13903:SF8">
    <property type="entry name" value="PIRIN"/>
    <property type="match status" value="1"/>
</dbReference>
<organism evidence="7">
    <name type="scientific">Pseudo-nitzschia australis</name>
    <dbReference type="NCBI Taxonomy" id="44445"/>
    <lineage>
        <taxon>Eukaryota</taxon>
        <taxon>Sar</taxon>
        <taxon>Stramenopiles</taxon>
        <taxon>Ochrophyta</taxon>
        <taxon>Bacillariophyta</taxon>
        <taxon>Bacillariophyceae</taxon>
        <taxon>Bacillariophycidae</taxon>
        <taxon>Bacillariales</taxon>
        <taxon>Bacillariaceae</taxon>
        <taxon>Pseudo-nitzschia</taxon>
    </lineage>
</organism>
<name>A0A7S4AN82_9STRA</name>
<feature type="binding site" evidence="2">
    <location>
        <position position="81"/>
    </location>
    <ligand>
        <name>Fe cation</name>
        <dbReference type="ChEBI" id="CHEBI:24875"/>
    </ligand>
</feature>
<comment type="similarity">
    <text evidence="1 3">Belongs to the pirin family.</text>
</comment>
<feature type="domain" description="Pirin N-terminal" evidence="5">
    <location>
        <begin position="63"/>
        <end position="145"/>
    </location>
</feature>
<feature type="compositionally biased region" description="Basic and acidic residues" evidence="4">
    <location>
        <begin position="366"/>
        <end position="375"/>
    </location>
</feature>
<evidence type="ECO:0008006" key="8">
    <source>
        <dbReference type="Google" id="ProtNLM"/>
    </source>
</evidence>
<dbReference type="InterPro" id="IPR011051">
    <property type="entry name" value="RmlC_Cupin_sf"/>
</dbReference>
<dbReference type="AlphaFoldDB" id="A0A7S4AN82"/>
<evidence type="ECO:0000256" key="2">
    <source>
        <dbReference type="PIRSR" id="PIRSR006232-1"/>
    </source>
</evidence>
<evidence type="ECO:0000256" key="1">
    <source>
        <dbReference type="ARBA" id="ARBA00008416"/>
    </source>
</evidence>
<dbReference type="PANTHER" id="PTHR13903">
    <property type="entry name" value="PIRIN-RELATED"/>
    <property type="match status" value="1"/>
</dbReference>
<dbReference type="Pfam" id="PF02678">
    <property type="entry name" value="Pirin"/>
    <property type="match status" value="1"/>
</dbReference>
<reference evidence="7" key="1">
    <citation type="submission" date="2021-01" db="EMBL/GenBank/DDBJ databases">
        <authorList>
            <person name="Corre E."/>
            <person name="Pelletier E."/>
            <person name="Niang G."/>
            <person name="Scheremetjew M."/>
            <person name="Finn R."/>
            <person name="Kale V."/>
            <person name="Holt S."/>
            <person name="Cochrane G."/>
            <person name="Meng A."/>
            <person name="Brown T."/>
            <person name="Cohen L."/>
        </authorList>
    </citation>
    <scope>NUCLEOTIDE SEQUENCE</scope>
    <source>
        <strain evidence="7">10249 10 AB</strain>
    </source>
</reference>
<feature type="binding site" evidence="2">
    <location>
        <position position="123"/>
    </location>
    <ligand>
        <name>Fe cation</name>
        <dbReference type="ChEBI" id="CHEBI:24875"/>
    </ligand>
</feature>
<dbReference type="InterPro" id="IPR014710">
    <property type="entry name" value="RmlC-like_jellyroll"/>
</dbReference>
<evidence type="ECO:0000256" key="4">
    <source>
        <dbReference type="SAM" id="MobiDB-lite"/>
    </source>
</evidence>
<sequence>MKSSSGMANSILRTVALPRSGPLPTLDPFLFTVYHNDEYPADPSGGQMEFLTPGDGHDFDPSAPYRMYHGSKVPGFPQHPHRGFETITATVRGLVDHADSTGNAGRYGEGDVQWMTAGKGIVHGEMFPLVNHDKPNPTQFFQIWLNLPGAKKMVDPSFAMFWSTDVPEWKSPDGLSAVTVWAGDYFLETGADRNKNKPPPDSWAADPENDVAVLRVVVQPGGTMVLPKANKSQQQPGVHVNRSMYLVDGLDGIKIDGKVVDQKVCMTLDATKDTLLELSSEAETATEFLVLQGRPIDEPVVQHGPFVMNTRQEIRQAFFDYQNTQFGGWPWERDDMIFPQNKGRFARVDGVETSPFDSVDGEQDFEEQKTNVDEL</sequence>
<feature type="region of interest" description="Disordered" evidence="4">
    <location>
        <begin position="353"/>
        <end position="375"/>
    </location>
</feature>
<accession>A0A7S4AN82</accession>
<keyword evidence="2" id="KW-0408">Iron</keyword>
<gene>
    <name evidence="7" type="ORF">PAUS00366_LOCUS14250</name>
</gene>
<evidence type="ECO:0000313" key="7">
    <source>
        <dbReference type="EMBL" id="CAE0721495.1"/>
    </source>
</evidence>
<evidence type="ECO:0000259" key="6">
    <source>
        <dbReference type="Pfam" id="PF05726"/>
    </source>
</evidence>
<dbReference type="InterPro" id="IPR012093">
    <property type="entry name" value="Pirin"/>
</dbReference>
<comment type="cofactor">
    <cofactor evidence="2">
        <name>Fe cation</name>
        <dbReference type="ChEBI" id="CHEBI:24875"/>
    </cofactor>
    <text evidence="2">Binds 1 Fe cation per subunit.</text>
</comment>
<dbReference type="GO" id="GO:0046872">
    <property type="term" value="F:metal ion binding"/>
    <property type="evidence" value="ECO:0007669"/>
    <property type="project" value="UniProtKB-KW"/>
</dbReference>
<dbReference type="InterPro" id="IPR003829">
    <property type="entry name" value="Pirin_N_dom"/>
</dbReference>
<dbReference type="SUPFAM" id="SSF51182">
    <property type="entry name" value="RmlC-like cupins"/>
    <property type="match status" value="1"/>
</dbReference>
<evidence type="ECO:0000259" key="5">
    <source>
        <dbReference type="Pfam" id="PF02678"/>
    </source>
</evidence>